<dbReference type="EMBL" id="JPXF01000036">
    <property type="protein sequence ID" value="KGJ75151.1"/>
    <property type="molecule type" value="Genomic_DNA"/>
</dbReference>
<evidence type="ECO:0000313" key="6">
    <source>
        <dbReference type="Proteomes" id="UP000561726"/>
    </source>
</evidence>
<dbReference type="PRINTS" id="PR00080">
    <property type="entry name" value="SDRFAMILY"/>
</dbReference>
<dbReference type="GO" id="GO:0016491">
    <property type="term" value="F:oxidoreductase activity"/>
    <property type="evidence" value="ECO:0007669"/>
    <property type="project" value="UniProtKB-KW"/>
</dbReference>
<evidence type="ECO:0000256" key="1">
    <source>
        <dbReference type="ARBA" id="ARBA00006484"/>
    </source>
</evidence>
<dbReference type="Pfam" id="PF13561">
    <property type="entry name" value="adh_short_C2"/>
    <property type="match status" value="1"/>
</dbReference>
<dbReference type="OrthoDB" id="517007at2"/>
<gene>
    <name evidence="4" type="ORF">BJ997_003502</name>
    <name evidence="3" type="ORF">GY21_09925</name>
</gene>
<evidence type="ECO:0000313" key="3">
    <source>
        <dbReference type="EMBL" id="KGJ75151.1"/>
    </source>
</evidence>
<dbReference type="SUPFAM" id="SSF51735">
    <property type="entry name" value="NAD(P)-binding Rossmann-fold domains"/>
    <property type="match status" value="1"/>
</dbReference>
<dbReference type="Proteomes" id="UP000561726">
    <property type="component" value="Unassembled WGS sequence"/>
</dbReference>
<keyword evidence="5" id="KW-1185">Reference proteome</keyword>
<dbReference type="PROSITE" id="PS00061">
    <property type="entry name" value="ADH_SHORT"/>
    <property type="match status" value="1"/>
</dbReference>
<dbReference type="CDD" id="cd05233">
    <property type="entry name" value="SDR_c"/>
    <property type="match status" value="1"/>
</dbReference>
<organism evidence="3 5">
    <name type="scientific">Cryobacterium roopkundense</name>
    <dbReference type="NCBI Taxonomy" id="1001240"/>
    <lineage>
        <taxon>Bacteria</taxon>
        <taxon>Bacillati</taxon>
        <taxon>Actinomycetota</taxon>
        <taxon>Actinomycetes</taxon>
        <taxon>Micrococcales</taxon>
        <taxon>Microbacteriaceae</taxon>
        <taxon>Cryobacterium</taxon>
    </lineage>
</organism>
<evidence type="ECO:0000256" key="2">
    <source>
        <dbReference type="ARBA" id="ARBA00023002"/>
    </source>
</evidence>
<sequence length="257" mass="26230">MSNATPRLAGKTALVTGASRGIGLAIAHRLAAEGARVCITARGAQPLQQAVAEFPADSVIAVAGKSHDPAHRAEVLDTVAREFGSLNILVNNVGINPVYGPLIDLDLDAARKIAEVNLFGTLAWVQDLVHHPGLDFATRGGSVINMSSVTGETASPGIGFYGITKAAVAHLTRTLAAEMGPTVRVNAVAPAVVKTQFAKALYEGKEAEVAAQYPLGRLGLPDDVAAAVAFLASDDAGWISGQVLNLDGGLLAAGGVA</sequence>
<name>A0A099JA58_9MICO</name>
<dbReference type="Proteomes" id="UP000029864">
    <property type="component" value="Unassembled WGS sequence"/>
</dbReference>
<dbReference type="STRING" id="1001240.GY21_09925"/>
<proteinExistence type="inferred from homology"/>
<dbReference type="PANTHER" id="PTHR43943">
    <property type="entry name" value="DEHYDROGENASE/REDUCTASE (SDR FAMILY) MEMBER 4"/>
    <property type="match status" value="1"/>
</dbReference>
<dbReference type="eggNOG" id="COG1028">
    <property type="taxonomic scope" value="Bacteria"/>
</dbReference>
<dbReference type="InterPro" id="IPR002347">
    <property type="entry name" value="SDR_fam"/>
</dbReference>
<dbReference type="FunFam" id="3.40.50.720:FF:000084">
    <property type="entry name" value="Short-chain dehydrogenase reductase"/>
    <property type="match status" value="1"/>
</dbReference>
<evidence type="ECO:0000313" key="4">
    <source>
        <dbReference type="EMBL" id="MBB5642954.1"/>
    </source>
</evidence>
<dbReference type="PANTHER" id="PTHR43943:SF2">
    <property type="entry name" value="DEHYDROGENASE_REDUCTASE 4"/>
    <property type="match status" value="1"/>
</dbReference>
<dbReference type="Gene3D" id="3.40.50.720">
    <property type="entry name" value="NAD(P)-binding Rossmann-like Domain"/>
    <property type="match status" value="1"/>
</dbReference>
<protein>
    <submittedName>
        <fullName evidence="3">3-ketoacyl-ACP reductase</fullName>
    </submittedName>
    <submittedName>
        <fullName evidence="4">NAD(P)-dependent dehydrogenase (Short-subunit alcohol dehydrogenase family)</fullName>
    </submittedName>
</protein>
<dbReference type="InterPro" id="IPR036291">
    <property type="entry name" value="NAD(P)-bd_dom_sf"/>
</dbReference>
<dbReference type="EMBL" id="JACHBQ010000001">
    <property type="protein sequence ID" value="MBB5642954.1"/>
    <property type="molecule type" value="Genomic_DNA"/>
</dbReference>
<comment type="caution">
    <text evidence="3">The sequence shown here is derived from an EMBL/GenBank/DDBJ whole genome shotgun (WGS) entry which is preliminary data.</text>
</comment>
<reference evidence="3 5" key="1">
    <citation type="submission" date="2014-08" db="EMBL/GenBank/DDBJ databases">
        <authorList>
            <person name="Sisinthy S."/>
        </authorList>
    </citation>
    <scope>NUCLEOTIDE SEQUENCE [LARGE SCALE GENOMIC DNA]</scope>
    <source>
        <strain evidence="3 5">RuG17</strain>
    </source>
</reference>
<dbReference type="RefSeq" id="WP_035836567.1">
    <property type="nucleotide sequence ID" value="NZ_JACHBQ010000001.1"/>
</dbReference>
<comment type="similarity">
    <text evidence="1">Belongs to the short-chain dehydrogenases/reductases (SDR) family.</text>
</comment>
<reference evidence="4 6" key="2">
    <citation type="submission" date="2020-08" db="EMBL/GenBank/DDBJ databases">
        <title>Sequencing the genomes of 1000 actinobacteria strains.</title>
        <authorList>
            <person name="Klenk H.-P."/>
        </authorList>
    </citation>
    <scope>NUCLEOTIDE SEQUENCE [LARGE SCALE GENOMIC DNA]</scope>
    <source>
        <strain evidence="4 6">DSM 21065</strain>
    </source>
</reference>
<accession>A0A099JA58</accession>
<dbReference type="PRINTS" id="PR00081">
    <property type="entry name" value="GDHRDH"/>
</dbReference>
<evidence type="ECO:0000313" key="5">
    <source>
        <dbReference type="Proteomes" id="UP000029864"/>
    </source>
</evidence>
<dbReference type="AlphaFoldDB" id="A0A099JA58"/>
<dbReference type="NCBIfam" id="NF005559">
    <property type="entry name" value="PRK07231.1"/>
    <property type="match status" value="1"/>
</dbReference>
<dbReference type="InterPro" id="IPR020904">
    <property type="entry name" value="Sc_DH/Rdtase_CS"/>
</dbReference>
<keyword evidence="2" id="KW-0560">Oxidoreductase</keyword>